<keyword evidence="1" id="KW-0732">Signal</keyword>
<feature type="chain" id="PRO_5034688488" evidence="1">
    <location>
        <begin position="30"/>
        <end position="244"/>
    </location>
</feature>
<dbReference type="AlphaFoldDB" id="A0A8E1VA26"/>
<sequence length="244" mass="27476">MKSKEQPIKTSRRLFLQKTLSVIPFTALAGTTAVSAIASAAPAKEKSETYHYVPVFFNNDEWRFILSATDLLIPEDEFGPGAVSEGVPVYIDKQMELPYGYGYLWYMSPPFQESIPEMGYQTNLVPREIYRRGIINLNKYCRENFQNNFADLSKENQEAILHDLESGKIVLDTISGKLFFSQLLQNTKEGYLADPVHGGNQTMASWKLIGFPGARADFIQVMENPDKPYPLGPVSISGKYGEKK</sequence>
<evidence type="ECO:0000256" key="1">
    <source>
        <dbReference type="SAM" id="SignalP"/>
    </source>
</evidence>
<feature type="signal peptide" evidence="1">
    <location>
        <begin position="1"/>
        <end position="29"/>
    </location>
</feature>
<comment type="caution">
    <text evidence="2">The sequence shown here is derived from an EMBL/GenBank/DDBJ whole genome shotgun (WGS) entry which is preliminary data.</text>
</comment>
<evidence type="ECO:0000313" key="2">
    <source>
        <dbReference type="EMBL" id="KTS68533.1"/>
    </source>
</evidence>
<dbReference type="EMBL" id="LDSE01000010">
    <property type="protein sequence ID" value="KTS68533.1"/>
    <property type="molecule type" value="Genomic_DNA"/>
</dbReference>
<organism evidence="2 3">
    <name type="scientific">Pantoea dispersa</name>
    <dbReference type="NCBI Taxonomy" id="59814"/>
    <lineage>
        <taxon>Bacteria</taxon>
        <taxon>Pseudomonadati</taxon>
        <taxon>Pseudomonadota</taxon>
        <taxon>Gammaproteobacteria</taxon>
        <taxon>Enterobacterales</taxon>
        <taxon>Erwiniaceae</taxon>
        <taxon>Pantoea</taxon>
    </lineage>
</organism>
<dbReference type="InterPro" id="IPR006311">
    <property type="entry name" value="TAT_signal"/>
</dbReference>
<accession>A0A8E1VA26</accession>
<dbReference type="Proteomes" id="UP000071979">
    <property type="component" value="Unassembled WGS sequence"/>
</dbReference>
<dbReference type="Pfam" id="PF13618">
    <property type="entry name" value="Gluconate_2-dh3"/>
    <property type="match status" value="1"/>
</dbReference>
<proteinExistence type="predicted"/>
<dbReference type="RefSeq" id="WP_058775953.1">
    <property type="nucleotide sequence ID" value="NZ_LDSD01000017.1"/>
</dbReference>
<evidence type="ECO:0000313" key="3">
    <source>
        <dbReference type="Proteomes" id="UP000071979"/>
    </source>
</evidence>
<dbReference type="PROSITE" id="PS51318">
    <property type="entry name" value="TAT"/>
    <property type="match status" value="1"/>
</dbReference>
<protein>
    <submittedName>
        <fullName evidence="2">Gluconate 2-dehydrogenase</fullName>
    </submittedName>
</protein>
<gene>
    <name evidence="2" type="ORF">SA3R_06710</name>
</gene>
<dbReference type="InterPro" id="IPR027056">
    <property type="entry name" value="Gluconate_2DH_su3"/>
</dbReference>
<reference evidence="2 3" key="1">
    <citation type="journal article" date="2016" name="Front. Microbiol.">
        <title>Genomic Resource of Rice Seed Associated Bacteria.</title>
        <authorList>
            <person name="Midha S."/>
            <person name="Bansal K."/>
            <person name="Sharma S."/>
            <person name="Kumar N."/>
            <person name="Patil P.P."/>
            <person name="Chaudhry V."/>
            <person name="Patil P.B."/>
        </authorList>
    </citation>
    <scope>NUCLEOTIDE SEQUENCE [LARGE SCALE GENOMIC DNA]</scope>
    <source>
        <strain evidence="2 3">SA3</strain>
    </source>
</reference>
<name>A0A8E1VA26_9GAMM</name>